<evidence type="ECO:0000259" key="4">
    <source>
        <dbReference type="PROSITE" id="PS50043"/>
    </source>
</evidence>
<evidence type="ECO:0000259" key="5">
    <source>
        <dbReference type="PROSITE" id="PS50110"/>
    </source>
</evidence>
<dbReference type="RefSeq" id="WP_163611363.1">
    <property type="nucleotide sequence ID" value="NZ_JAAGWB010000034.1"/>
</dbReference>
<evidence type="ECO:0000313" key="6">
    <source>
        <dbReference type="EMBL" id="NEK94800.1"/>
    </source>
</evidence>
<dbReference type="AlphaFoldDB" id="A0A6P0EV74"/>
<feature type="domain" description="Response regulatory" evidence="5">
    <location>
        <begin position="14"/>
        <end position="130"/>
    </location>
</feature>
<dbReference type="CDD" id="cd06170">
    <property type="entry name" value="LuxR_C_like"/>
    <property type="match status" value="1"/>
</dbReference>
<dbReference type="GO" id="GO:0003677">
    <property type="term" value="F:DNA binding"/>
    <property type="evidence" value="ECO:0007669"/>
    <property type="project" value="UniProtKB-KW"/>
</dbReference>
<dbReference type="GO" id="GO:0006355">
    <property type="term" value="P:regulation of DNA-templated transcription"/>
    <property type="evidence" value="ECO:0007669"/>
    <property type="project" value="InterPro"/>
</dbReference>
<dbReference type="SMART" id="SM00421">
    <property type="entry name" value="HTH_LUXR"/>
    <property type="match status" value="1"/>
</dbReference>
<comment type="caution">
    <text evidence="6">The sequence shown here is derived from an EMBL/GenBank/DDBJ whole genome shotgun (WGS) entry which is preliminary data.</text>
</comment>
<comment type="caution">
    <text evidence="3">Lacks conserved residue(s) required for the propagation of feature annotation.</text>
</comment>
<keyword evidence="8" id="KW-1185">Reference proteome</keyword>
<sequence>MSTPLVSASRSVTRVLILADAPVLRRGLIGMVNETAGLQAVGTPGEPRRALTLAETAHPDAVIVELGTGRAATLNACRDLRRRFPQIAIVALATSEDPGVVNEALAAGVRGYLLMNTSPTLLGWAVLAARAGRTVVDPQIRRGEGHIEPVSRELTLEVPLTRRESDVLDELIQGQSNRVIGKNLFISEDTVKSHVKAILRKLGARDRAHAVSLVLSARNPAACTCGVHVLTGAPTTSPVSAAPADA</sequence>
<dbReference type="PROSITE" id="PS00622">
    <property type="entry name" value="HTH_LUXR_1"/>
    <property type="match status" value="1"/>
</dbReference>
<dbReference type="SUPFAM" id="SSF46894">
    <property type="entry name" value="C-terminal effector domain of the bipartite response regulators"/>
    <property type="match status" value="1"/>
</dbReference>
<dbReference type="EMBL" id="JAAGWB010000034">
    <property type="protein sequence ID" value="NEN51688.1"/>
    <property type="molecule type" value="Genomic_DNA"/>
</dbReference>
<dbReference type="PROSITE" id="PS50043">
    <property type="entry name" value="HTH_LUXR_2"/>
    <property type="match status" value="1"/>
</dbReference>
<reference evidence="6 8" key="1">
    <citation type="submission" date="2020-01" db="EMBL/GenBank/DDBJ databases">
        <title>the WGS Modestobacter muralis CPCC 204518.</title>
        <authorList>
            <person name="Jiang Z."/>
        </authorList>
    </citation>
    <scope>NUCLEOTIDE SEQUENCE [LARGE SCALE GENOMIC DNA]</scope>
    <source>
        <strain evidence="6 8">DSM 100205</strain>
    </source>
</reference>
<dbReference type="InterPro" id="IPR001789">
    <property type="entry name" value="Sig_transdc_resp-reg_receiver"/>
</dbReference>
<dbReference type="SMART" id="SM00448">
    <property type="entry name" value="REC"/>
    <property type="match status" value="1"/>
</dbReference>
<protein>
    <submittedName>
        <fullName evidence="6">Response regulator transcription factor</fullName>
    </submittedName>
</protein>
<evidence type="ECO:0000256" key="2">
    <source>
        <dbReference type="ARBA" id="ARBA00023125"/>
    </source>
</evidence>
<dbReference type="PANTHER" id="PTHR45566">
    <property type="entry name" value="HTH-TYPE TRANSCRIPTIONAL REGULATOR YHJB-RELATED"/>
    <property type="match status" value="1"/>
</dbReference>
<evidence type="ECO:0000313" key="7">
    <source>
        <dbReference type="EMBL" id="NEN51688.1"/>
    </source>
</evidence>
<organism evidence="6 8">
    <name type="scientific">Modestobacter muralis</name>
    <dbReference type="NCBI Taxonomy" id="1608614"/>
    <lineage>
        <taxon>Bacteria</taxon>
        <taxon>Bacillati</taxon>
        <taxon>Actinomycetota</taxon>
        <taxon>Actinomycetes</taxon>
        <taxon>Geodermatophilales</taxon>
        <taxon>Geodermatophilaceae</taxon>
        <taxon>Modestobacter</taxon>
    </lineage>
</organism>
<dbReference type="PRINTS" id="PR00038">
    <property type="entry name" value="HTHLUXR"/>
</dbReference>
<gene>
    <name evidence="7" type="ORF">G3R41_12205</name>
    <name evidence="6" type="ORF">GCU67_11550</name>
</gene>
<dbReference type="InterPro" id="IPR000792">
    <property type="entry name" value="Tscrpt_reg_LuxR_C"/>
</dbReference>
<keyword evidence="2" id="KW-0238">DNA-binding</keyword>
<dbReference type="SUPFAM" id="SSF52172">
    <property type="entry name" value="CheY-like"/>
    <property type="match status" value="1"/>
</dbReference>
<dbReference type="CDD" id="cd17535">
    <property type="entry name" value="REC_NarL-like"/>
    <property type="match status" value="1"/>
</dbReference>
<proteinExistence type="predicted"/>
<dbReference type="Proteomes" id="UP000471152">
    <property type="component" value="Unassembled WGS sequence"/>
</dbReference>
<dbReference type="InterPro" id="IPR058245">
    <property type="entry name" value="NreC/VraR/RcsB-like_REC"/>
</dbReference>
<accession>A0A6P0EV74</accession>
<evidence type="ECO:0000313" key="8">
    <source>
        <dbReference type="Proteomes" id="UP000468828"/>
    </source>
</evidence>
<feature type="domain" description="HTH luxR-type" evidence="4">
    <location>
        <begin position="153"/>
        <end position="218"/>
    </location>
</feature>
<dbReference type="PROSITE" id="PS50110">
    <property type="entry name" value="RESPONSE_REGULATORY"/>
    <property type="match status" value="1"/>
</dbReference>
<dbReference type="Proteomes" id="UP000468828">
    <property type="component" value="Unassembled WGS sequence"/>
</dbReference>
<evidence type="ECO:0000313" key="9">
    <source>
        <dbReference type="Proteomes" id="UP000471152"/>
    </source>
</evidence>
<keyword evidence="1" id="KW-0597">Phosphoprotein</keyword>
<evidence type="ECO:0000256" key="3">
    <source>
        <dbReference type="PROSITE-ProRule" id="PRU00169"/>
    </source>
</evidence>
<dbReference type="InterPro" id="IPR051015">
    <property type="entry name" value="EvgA-like"/>
</dbReference>
<dbReference type="Gene3D" id="3.40.50.2300">
    <property type="match status" value="1"/>
</dbReference>
<dbReference type="EMBL" id="JAAGWH010000032">
    <property type="protein sequence ID" value="NEK94800.1"/>
    <property type="molecule type" value="Genomic_DNA"/>
</dbReference>
<evidence type="ECO:0000256" key="1">
    <source>
        <dbReference type="ARBA" id="ARBA00022553"/>
    </source>
</evidence>
<name>A0A6P0EV74_9ACTN</name>
<dbReference type="GO" id="GO:0000160">
    <property type="term" value="P:phosphorelay signal transduction system"/>
    <property type="evidence" value="ECO:0007669"/>
    <property type="project" value="InterPro"/>
</dbReference>
<reference evidence="7 9" key="2">
    <citation type="submission" date="2020-02" db="EMBL/GenBank/DDBJ databases">
        <title>The WGS of Modestobacter muralis DSM 100205.</title>
        <authorList>
            <person name="Jiang Z."/>
        </authorList>
    </citation>
    <scope>NUCLEOTIDE SEQUENCE [LARGE SCALE GENOMIC DNA]</scope>
    <source>
        <strain evidence="7 9">DSM 100205</strain>
    </source>
</reference>
<dbReference type="PANTHER" id="PTHR45566:SF2">
    <property type="entry name" value="NARL SUBFAMILY"/>
    <property type="match status" value="1"/>
</dbReference>
<dbReference type="Pfam" id="PF00072">
    <property type="entry name" value="Response_reg"/>
    <property type="match status" value="1"/>
</dbReference>
<dbReference type="Pfam" id="PF00196">
    <property type="entry name" value="GerE"/>
    <property type="match status" value="1"/>
</dbReference>
<dbReference type="InterPro" id="IPR016032">
    <property type="entry name" value="Sig_transdc_resp-reg_C-effctor"/>
</dbReference>
<dbReference type="InterPro" id="IPR011006">
    <property type="entry name" value="CheY-like_superfamily"/>
</dbReference>